<dbReference type="AlphaFoldDB" id="W3XBW3"/>
<dbReference type="HOGENOM" id="CLU_065417_2_0_1"/>
<dbReference type="GO" id="GO:0071786">
    <property type="term" value="P:endoplasmic reticulum tubular network organization"/>
    <property type="evidence" value="ECO:0007669"/>
    <property type="project" value="TreeGrafter"/>
</dbReference>
<evidence type="ECO:0008006" key="9">
    <source>
        <dbReference type="Google" id="ProtNLM"/>
    </source>
</evidence>
<comment type="similarity">
    <text evidence="2">Belongs to the PER33/POM33 family.</text>
</comment>
<dbReference type="PANTHER" id="PTHR12703">
    <property type="entry name" value="TRANSMEMBRANE PROTEIN 33"/>
    <property type="match status" value="1"/>
</dbReference>
<dbReference type="OMA" id="NVQYLIM"/>
<dbReference type="STRING" id="1229662.W3XBW3"/>
<evidence type="ECO:0000256" key="2">
    <source>
        <dbReference type="ARBA" id="ARBA00007322"/>
    </source>
</evidence>
<dbReference type="RefSeq" id="XP_007832162.1">
    <property type="nucleotide sequence ID" value="XM_007833971.1"/>
</dbReference>
<dbReference type="eggNOG" id="KOG4002">
    <property type="taxonomic scope" value="Eukaryota"/>
</dbReference>
<evidence type="ECO:0000256" key="1">
    <source>
        <dbReference type="ARBA" id="ARBA00004141"/>
    </source>
</evidence>
<feature type="transmembrane region" description="Helical" evidence="6">
    <location>
        <begin position="184"/>
        <end position="211"/>
    </location>
</feature>
<feature type="transmembrane region" description="Helical" evidence="6">
    <location>
        <begin position="24"/>
        <end position="45"/>
    </location>
</feature>
<name>W3XBW3_PESFW</name>
<feature type="transmembrane region" description="Helical" evidence="6">
    <location>
        <begin position="57"/>
        <end position="77"/>
    </location>
</feature>
<evidence type="ECO:0000313" key="8">
    <source>
        <dbReference type="Proteomes" id="UP000030651"/>
    </source>
</evidence>
<accession>W3XBW3</accession>
<dbReference type="Pfam" id="PF03661">
    <property type="entry name" value="TMEM33_Pom33"/>
    <property type="match status" value="1"/>
</dbReference>
<dbReference type="KEGG" id="pfy:PFICI_05390"/>
<keyword evidence="8" id="KW-1185">Reference proteome</keyword>
<evidence type="ECO:0000256" key="6">
    <source>
        <dbReference type="SAM" id="Phobius"/>
    </source>
</evidence>
<dbReference type="EMBL" id="KI912111">
    <property type="protein sequence ID" value="ETS83514.1"/>
    <property type="molecule type" value="Genomic_DNA"/>
</dbReference>
<dbReference type="GO" id="GO:0061024">
    <property type="term" value="P:membrane organization"/>
    <property type="evidence" value="ECO:0007669"/>
    <property type="project" value="TreeGrafter"/>
</dbReference>
<organism evidence="7 8">
    <name type="scientific">Pestalotiopsis fici (strain W106-1 / CGMCC3.15140)</name>
    <dbReference type="NCBI Taxonomy" id="1229662"/>
    <lineage>
        <taxon>Eukaryota</taxon>
        <taxon>Fungi</taxon>
        <taxon>Dikarya</taxon>
        <taxon>Ascomycota</taxon>
        <taxon>Pezizomycotina</taxon>
        <taxon>Sordariomycetes</taxon>
        <taxon>Xylariomycetidae</taxon>
        <taxon>Amphisphaeriales</taxon>
        <taxon>Sporocadaceae</taxon>
        <taxon>Pestalotiopsis</taxon>
    </lineage>
</organism>
<proteinExistence type="inferred from homology"/>
<evidence type="ECO:0000256" key="5">
    <source>
        <dbReference type="ARBA" id="ARBA00023136"/>
    </source>
</evidence>
<dbReference type="InterPro" id="IPR051645">
    <property type="entry name" value="PER33/POM33_regulator"/>
</dbReference>
<sequence length="280" mass="30738">MAPPPSPSLPLQERILALAKTLQFGWFTGHLVLLVSILRYSLSWLRFNYYSRTAQTCYRLSFVAAAVTYGIVIYKTFRARQKVGAKYPTGAIGLLSDENVQYFAMALVWLFTPQYPLALLPYGIYSVFHVATYTRANVIPTVAPAQGAGATPGAKSSSPIADAIGNFVKTYYDMSMSVVSALEVLLWIRLLVAAILFQSRSWILLVVYTAFVRARFAQSSHVQSTVGQLNARIDAAVGQQGTPPVLRQVWDGVKSGGRQFHDVTDISKYTNGGAVPKKTS</sequence>
<evidence type="ECO:0000256" key="4">
    <source>
        <dbReference type="ARBA" id="ARBA00022989"/>
    </source>
</evidence>
<reference evidence="8" key="1">
    <citation type="journal article" date="2015" name="BMC Genomics">
        <title>Genomic and transcriptomic analysis of the endophytic fungus Pestalotiopsis fici reveals its lifestyle and high potential for synthesis of natural products.</title>
        <authorList>
            <person name="Wang X."/>
            <person name="Zhang X."/>
            <person name="Liu L."/>
            <person name="Xiang M."/>
            <person name="Wang W."/>
            <person name="Sun X."/>
            <person name="Che Y."/>
            <person name="Guo L."/>
            <person name="Liu G."/>
            <person name="Guo L."/>
            <person name="Wang C."/>
            <person name="Yin W.B."/>
            <person name="Stadler M."/>
            <person name="Zhang X."/>
            <person name="Liu X."/>
        </authorList>
    </citation>
    <scope>NUCLEOTIDE SEQUENCE [LARGE SCALE GENOMIC DNA]</scope>
    <source>
        <strain evidence="8">W106-1 / CGMCC3.15140</strain>
    </source>
</reference>
<comment type="subcellular location">
    <subcellularLocation>
        <location evidence="1">Membrane</location>
        <topology evidence="1">Multi-pass membrane protein</topology>
    </subcellularLocation>
</comment>
<dbReference type="FunCoup" id="W3XBW3">
    <property type="interactions" value="142"/>
</dbReference>
<evidence type="ECO:0000256" key="3">
    <source>
        <dbReference type="ARBA" id="ARBA00022692"/>
    </source>
</evidence>
<dbReference type="GO" id="GO:0005783">
    <property type="term" value="C:endoplasmic reticulum"/>
    <property type="evidence" value="ECO:0007669"/>
    <property type="project" value="TreeGrafter"/>
</dbReference>
<dbReference type="Proteomes" id="UP000030651">
    <property type="component" value="Unassembled WGS sequence"/>
</dbReference>
<dbReference type="GeneID" id="19270403"/>
<keyword evidence="3 6" id="KW-0812">Transmembrane</keyword>
<dbReference type="InParanoid" id="W3XBW3"/>
<dbReference type="InterPro" id="IPR005344">
    <property type="entry name" value="TMEM33/Pom33"/>
</dbReference>
<keyword evidence="5 6" id="KW-0472">Membrane</keyword>
<evidence type="ECO:0000313" key="7">
    <source>
        <dbReference type="EMBL" id="ETS83514.1"/>
    </source>
</evidence>
<dbReference type="PANTHER" id="PTHR12703:SF4">
    <property type="entry name" value="TRANSMEMBRANE PROTEIN 33"/>
    <property type="match status" value="1"/>
</dbReference>
<dbReference type="OrthoDB" id="5581259at2759"/>
<protein>
    <recommendedName>
        <fullName evidence="9">Nucleoporin POM33</fullName>
    </recommendedName>
</protein>
<keyword evidence="4 6" id="KW-1133">Transmembrane helix</keyword>
<gene>
    <name evidence="7" type="ORF">PFICI_05390</name>
</gene>
<dbReference type="GO" id="GO:0016020">
    <property type="term" value="C:membrane"/>
    <property type="evidence" value="ECO:0007669"/>
    <property type="project" value="UniProtKB-SubCell"/>
</dbReference>